<dbReference type="Gene3D" id="2.60.40.10">
    <property type="entry name" value="Immunoglobulins"/>
    <property type="match status" value="1"/>
</dbReference>
<evidence type="ECO:0000259" key="8">
    <source>
        <dbReference type="PROSITE" id="PS50847"/>
    </source>
</evidence>
<feature type="compositionally biased region" description="Pro residues" evidence="5">
    <location>
        <begin position="311"/>
        <end position="321"/>
    </location>
</feature>
<keyword evidence="3 7" id="KW-0732">Signal</keyword>
<feature type="chain" id="PRO_5001709471" evidence="7">
    <location>
        <begin position="26"/>
        <end position="495"/>
    </location>
</feature>
<evidence type="ECO:0000313" key="10">
    <source>
        <dbReference type="Proteomes" id="UP000028185"/>
    </source>
</evidence>
<organism evidence="9 10">
    <name type="scientific">Streptococcus suis 6407</name>
    <dbReference type="NCBI Taxonomy" id="1214179"/>
    <lineage>
        <taxon>Bacteria</taxon>
        <taxon>Bacillati</taxon>
        <taxon>Bacillota</taxon>
        <taxon>Bacilli</taxon>
        <taxon>Lactobacillales</taxon>
        <taxon>Streptococcaceae</taxon>
        <taxon>Streptococcus</taxon>
    </lineage>
</organism>
<gene>
    <name evidence="9" type="ORF">ID09_02450</name>
</gene>
<dbReference type="RefSeq" id="WP_024381535.1">
    <property type="nucleotide sequence ID" value="NZ_ALLE01000020.1"/>
</dbReference>
<dbReference type="EMBL" id="CP008921">
    <property type="protein sequence ID" value="AIG42966.1"/>
    <property type="molecule type" value="Genomic_DNA"/>
</dbReference>
<dbReference type="AlphaFoldDB" id="A0A075SHS0"/>
<evidence type="ECO:0000256" key="1">
    <source>
        <dbReference type="ARBA" id="ARBA00022512"/>
    </source>
</evidence>
<evidence type="ECO:0000313" key="9">
    <source>
        <dbReference type="EMBL" id="AIG42966.1"/>
    </source>
</evidence>
<reference evidence="9 10" key="1">
    <citation type="journal article" date="2014" name="Genome Announc.">
        <title>Whole-Genome Sequence of Streptococcus suis Serotype 4 Reference Strain 6407.</title>
        <authorList>
            <person name="Wang K."/>
            <person name="Chen J."/>
            <person name="Yao H."/>
            <person name="Lu C."/>
        </authorList>
    </citation>
    <scope>NUCLEOTIDE SEQUENCE [LARGE SCALE GENOMIC DNA]</scope>
    <source>
        <strain evidence="9">6407</strain>
    </source>
</reference>
<dbReference type="InterPro" id="IPR032334">
    <property type="entry name" value="GramPos_pilinBB"/>
</dbReference>
<dbReference type="Gene3D" id="2.60.40.740">
    <property type="match status" value="1"/>
</dbReference>
<feature type="domain" description="Gram-positive cocci surface proteins LPxTG" evidence="8">
    <location>
        <begin position="461"/>
        <end position="495"/>
    </location>
</feature>
<dbReference type="Pfam" id="PF16569">
    <property type="entry name" value="GramPos_pilinBB"/>
    <property type="match status" value="1"/>
</dbReference>
<proteinExistence type="predicted"/>
<dbReference type="Pfam" id="PF17802">
    <property type="entry name" value="SpaA"/>
    <property type="match status" value="1"/>
</dbReference>
<dbReference type="PATRIC" id="fig|1214179.4.peg.451"/>
<dbReference type="SUPFAM" id="SSF49478">
    <property type="entry name" value="Cna protein B-type domain"/>
    <property type="match status" value="1"/>
</dbReference>
<evidence type="ECO:0000256" key="5">
    <source>
        <dbReference type="SAM" id="MobiDB-lite"/>
    </source>
</evidence>
<accession>A0A075SHS0</accession>
<keyword evidence="4" id="KW-0572">Peptidoglycan-anchor</keyword>
<feature type="compositionally biased region" description="Polar residues" evidence="5">
    <location>
        <begin position="296"/>
        <end position="308"/>
    </location>
</feature>
<feature type="transmembrane region" description="Helical" evidence="6">
    <location>
        <begin position="471"/>
        <end position="489"/>
    </location>
</feature>
<keyword evidence="6" id="KW-0812">Transmembrane</keyword>
<keyword evidence="1" id="KW-0134">Cell wall</keyword>
<dbReference type="NCBIfam" id="TIGR04226">
    <property type="entry name" value="RrgB_K2N_iso_D2"/>
    <property type="match status" value="1"/>
</dbReference>
<evidence type="ECO:0000256" key="2">
    <source>
        <dbReference type="ARBA" id="ARBA00022525"/>
    </source>
</evidence>
<dbReference type="InterPro" id="IPR026466">
    <property type="entry name" value="Fim_isopep_form_D2_dom"/>
</dbReference>
<dbReference type="Proteomes" id="UP000028185">
    <property type="component" value="Chromosome"/>
</dbReference>
<dbReference type="Pfam" id="PF00746">
    <property type="entry name" value="Gram_pos_anchor"/>
    <property type="match status" value="1"/>
</dbReference>
<sequence length="495" mass="53064">MKRLKLILATIVAVFAAFTGGKALAYDITVNNGGNGTYESYQIFTGDLSGDTLSNIKWGTGISTEGQTALQNKYSATSAEKLAEKLATFSTGEAEAFAKEAAKYLQNPGALTSLVAGYYLVQNKTVGTNEAYTNYILKVIKNVTVTPKTDVPTVVKKVKDTNDTTGVTSDWQDSADHDINDKVPFQLTATLPANYDSYNSYYLNFSDELSAGLTFNNDVEVYVVNGETETKVTNYFYRNEVNSQLTVAIQDLKQIAVDGTATITKDSKIVVRYSATLNKDAVIGSKGNPNTVELIYSNNPNNSGDGSQKPNTPPTTPPTPPTETGKTPKDTVIVFTYKTVVNKVDQDKQPLTGAEFTLSKKMKDGSLKEVAVVKNDAGTQFSFKGLDAGDYVLKETKTPAGYNTIKDITFTVEAGHETESDAPKLTNLTGVAASGEITFNRDAANEDALTTTVENRKGSILPSTGSVGTTLLYLVGAALVVAAGVLLVTKKRMET</sequence>
<dbReference type="InterPro" id="IPR013783">
    <property type="entry name" value="Ig-like_fold"/>
</dbReference>
<dbReference type="HOGENOM" id="CLU_028873_0_0_9"/>
<name>A0A075SHS0_STRSU</name>
<dbReference type="InterPro" id="IPR041033">
    <property type="entry name" value="SpaA_PFL_dom_1"/>
</dbReference>
<keyword evidence="2" id="KW-0964">Secreted</keyword>
<evidence type="ECO:0000256" key="6">
    <source>
        <dbReference type="SAM" id="Phobius"/>
    </source>
</evidence>
<feature type="region of interest" description="Disordered" evidence="5">
    <location>
        <begin position="296"/>
        <end position="329"/>
    </location>
</feature>
<evidence type="ECO:0000256" key="3">
    <source>
        <dbReference type="ARBA" id="ARBA00022729"/>
    </source>
</evidence>
<feature type="signal peptide" evidence="7">
    <location>
        <begin position="1"/>
        <end position="25"/>
    </location>
</feature>
<dbReference type="PROSITE" id="PS50847">
    <property type="entry name" value="GRAM_POS_ANCHORING"/>
    <property type="match status" value="1"/>
</dbReference>
<keyword evidence="6" id="KW-0472">Membrane</keyword>
<evidence type="ECO:0000256" key="7">
    <source>
        <dbReference type="SAM" id="SignalP"/>
    </source>
</evidence>
<protein>
    <submittedName>
        <fullName evidence="9">Fimbrial protein</fullName>
    </submittedName>
</protein>
<dbReference type="InterPro" id="IPR019931">
    <property type="entry name" value="LPXTG_anchor"/>
</dbReference>
<keyword evidence="6" id="KW-1133">Transmembrane helix</keyword>
<evidence type="ECO:0000256" key="4">
    <source>
        <dbReference type="ARBA" id="ARBA00023088"/>
    </source>
</evidence>
<dbReference type="NCBIfam" id="TIGR01167">
    <property type="entry name" value="LPXTG_anchor"/>
    <property type="match status" value="1"/>
</dbReference>